<dbReference type="PANTHER" id="PTHR43626">
    <property type="entry name" value="ACYL-COA N-ACYLTRANSFERASE"/>
    <property type="match status" value="1"/>
</dbReference>
<keyword evidence="1 4" id="KW-0808">Transferase</keyword>
<dbReference type="EMBL" id="DTGR01000025">
    <property type="protein sequence ID" value="HHS28345.1"/>
    <property type="molecule type" value="Genomic_DNA"/>
</dbReference>
<dbReference type="AlphaFoldDB" id="A0A7V6A1C7"/>
<dbReference type="InterPro" id="IPR016181">
    <property type="entry name" value="Acyl_CoA_acyltransferase"/>
</dbReference>
<dbReference type="GO" id="GO:0008080">
    <property type="term" value="F:N-acetyltransferase activity"/>
    <property type="evidence" value="ECO:0007669"/>
    <property type="project" value="InterPro"/>
</dbReference>
<evidence type="ECO:0000259" key="3">
    <source>
        <dbReference type="PROSITE" id="PS51186"/>
    </source>
</evidence>
<keyword evidence="2" id="KW-0012">Acyltransferase</keyword>
<dbReference type="CDD" id="cd04301">
    <property type="entry name" value="NAT_SF"/>
    <property type="match status" value="1"/>
</dbReference>
<dbReference type="InterPro" id="IPR000182">
    <property type="entry name" value="GNAT_dom"/>
</dbReference>
<dbReference type="Gene3D" id="3.40.630.30">
    <property type="match status" value="1"/>
</dbReference>
<sequence length="155" mass="17800">MIRKAKLQEIPEIYRLLAECSGQWNVLPRSLAELYSFVRDYFVYREDGHEAILGVAALHVFWENLGEIRSVIVAPDHQGRGIGSQLVAGCLAEARTLGLEQIFVLTDCLDFFRRFGFQEFPREKLHPRIWADCVKCVKFPDCDEVPMVLELTDTP</sequence>
<name>A0A7V6A1C7_9BACT</name>
<evidence type="ECO:0000256" key="1">
    <source>
        <dbReference type="ARBA" id="ARBA00022679"/>
    </source>
</evidence>
<dbReference type="Pfam" id="PF00583">
    <property type="entry name" value="Acetyltransf_1"/>
    <property type="match status" value="1"/>
</dbReference>
<dbReference type="InterPro" id="IPR045039">
    <property type="entry name" value="NSI-like"/>
</dbReference>
<reference evidence="4" key="1">
    <citation type="journal article" date="2020" name="mSystems">
        <title>Genome- and Community-Level Interaction Insights into Carbon Utilization and Element Cycling Functions of Hydrothermarchaeota in Hydrothermal Sediment.</title>
        <authorList>
            <person name="Zhou Z."/>
            <person name="Liu Y."/>
            <person name="Xu W."/>
            <person name="Pan J."/>
            <person name="Luo Z.H."/>
            <person name="Li M."/>
        </authorList>
    </citation>
    <scope>NUCLEOTIDE SEQUENCE [LARGE SCALE GENOMIC DNA]</scope>
    <source>
        <strain evidence="4">SpSt-767</strain>
    </source>
</reference>
<organism evidence="4">
    <name type="scientific">Desulfobacca acetoxidans</name>
    <dbReference type="NCBI Taxonomy" id="60893"/>
    <lineage>
        <taxon>Bacteria</taxon>
        <taxon>Pseudomonadati</taxon>
        <taxon>Thermodesulfobacteriota</taxon>
        <taxon>Desulfobaccia</taxon>
        <taxon>Desulfobaccales</taxon>
        <taxon>Desulfobaccaceae</taxon>
        <taxon>Desulfobacca</taxon>
    </lineage>
</organism>
<comment type="caution">
    <text evidence="4">The sequence shown here is derived from an EMBL/GenBank/DDBJ whole genome shotgun (WGS) entry which is preliminary data.</text>
</comment>
<proteinExistence type="predicted"/>
<accession>A0A7V6A1C7</accession>
<dbReference type="NCBIfam" id="NF005840">
    <property type="entry name" value="PRK07757.1"/>
    <property type="match status" value="1"/>
</dbReference>
<dbReference type="GO" id="GO:0005737">
    <property type="term" value="C:cytoplasm"/>
    <property type="evidence" value="ECO:0007669"/>
    <property type="project" value="TreeGrafter"/>
</dbReference>
<feature type="domain" description="N-acetyltransferase" evidence="3">
    <location>
        <begin position="1"/>
        <end position="152"/>
    </location>
</feature>
<protein>
    <submittedName>
        <fullName evidence="4">N-acetyltransferase</fullName>
    </submittedName>
</protein>
<dbReference type="PANTHER" id="PTHR43626:SF4">
    <property type="entry name" value="GCN5-RELATED N-ACETYLTRANSFERASE 2, CHLOROPLASTIC"/>
    <property type="match status" value="1"/>
</dbReference>
<dbReference type="PROSITE" id="PS51186">
    <property type="entry name" value="GNAT"/>
    <property type="match status" value="1"/>
</dbReference>
<gene>
    <name evidence="4" type="ORF">ENV52_01415</name>
</gene>
<evidence type="ECO:0000313" key="4">
    <source>
        <dbReference type="EMBL" id="HHS28345.1"/>
    </source>
</evidence>
<dbReference type="SUPFAM" id="SSF55729">
    <property type="entry name" value="Acyl-CoA N-acyltransferases (Nat)"/>
    <property type="match status" value="1"/>
</dbReference>
<evidence type="ECO:0000256" key="2">
    <source>
        <dbReference type="ARBA" id="ARBA00023315"/>
    </source>
</evidence>